<gene>
    <name evidence="1" type="ORF">OIE46_01565</name>
</gene>
<accession>A0AAX3F0A3</accession>
<keyword evidence="1" id="KW-0378">Hydrolase</keyword>
<dbReference type="RefSeq" id="WP_154221437.1">
    <property type="nucleotide sequence ID" value="NZ_CP034544.1"/>
</dbReference>
<dbReference type="AlphaFoldDB" id="A0AAX3F0A3"/>
<sequence>MALIQTKTKNANDENLALKKSDNFIDLNAKINYVALGDSITAGFDGTFPDDFPGKLENNQITGSSYPAFLAKIFNNQNRIALFNNYAKSGGNNFTMIKTFWY</sequence>
<dbReference type="EMBL" id="CP107525">
    <property type="protein sequence ID" value="UZW64740.1"/>
    <property type="molecule type" value="Genomic_DNA"/>
</dbReference>
<protein>
    <submittedName>
        <fullName evidence="1">SGNH/GDSL hydrolase family protein</fullName>
    </submittedName>
</protein>
<dbReference type="Proteomes" id="UP001164481">
    <property type="component" value="Chromosome"/>
</dbReference>
<organism evidence="1 2">
    <name type="scientific">Mycoplasmopsis synoviae</name>
    <name type="common">Mycoplasma synoviae</name>
    <dbReference type="NCBI Taxonomy" id="2109"/>
    <lineage>
        <taxon>Bacteria</taxon>
        <taxon>Bacillati</taxon>
        <taxon>Mycoplasmatota</taxon>
        <taxon>Mycoplasmoidales</taxon>
        <taxon>Metamycoplasmataceae</taxon>
        <taxon>Mycoplasmopsis</taxon>
    </lineage>
</organism>
<evidence type="ECO:0000313" key="2">
    <source>
        <dbReference type="Proteomes" id="UP001164481"/>
    </source>
</evidence>
<dbReference type="GO" id="GO:0016787">
    <property type="term" value="F:hydrolase activity"/>
    <property type="evidence" value="ECO:0007669"/>
    <property type="project" value="UniProtKB-KW"/>
</dbReference>
<reference evidence="1" key="1">
    <citation type="submission" date="2022-10" db="EMBL/GenBank/DDBJ databases">
        <authorList>
            <person name="Wei X."/>
        </authorList>
    </citation>
    <scope>NUCLEOTIDE SEQUENCE</scope>
    <source>
        <strain evidence="1">SD2</strain>
    </source>
</reference>
<reference evidence="1" key="2">
    <citation type="submission" date="2022-11" db="EMBL/GenBank/DDBJ databases">
        <title>complete genomes of mycoplasma synoviae ZX313 strain and SD2 strain.</title>
        <authorList>
            <person name="Zhong Q."/>
        </authorList>
    </citation>
    <scope>NUCLEOTIDE SEQUENCE</scope>
    <source>
        <strain evidence="1">SD2</strain>
    </source>
</reference>
<evidence type="ECO:0000313" key="1">
    <source>
        <dbReference type="EMBL" id="UZW64740.1"/>
    </source>
</evidence>
<proteinExistence type="predicted"/>
<dbReference type="SUPFAM" id="SSF52266">
    <property type="entry name" value="SGNH hydrolase"/>
    <property type="match status" value="1"/>
</dbReference>
<name>A0AAX3F0A3_MYCSY</name>
<dbReference type="Gene3D" id="3.40.50.1110">
    <property type="entry name" value="SGNH hydrolase"/>
    <property type="match status" value="1"/>
</dbReference>
<dbReference type="InterPro" id="IPR036514">
    <property type="entry name" value="SGNH_hydro_sf"/>
</dbReference>